<feature type="region of interest" description="Disordered" evidence="1">
    <location>
        <begin position="566"/>
        <end position="663"/>
    </location>
</feature>
<feature type="compositionally biased region" description="Basic residues" evidence="1">
    <location>
        <begin position="643"/>
        <end position="655"/>
    </location>
</feature>
<dbReference type="InterPro" id="IPR046372">
    <property type="entry name" value="PARG_cat_C"/>
</dbReference>
<keyword evidence="2" id="KW-1133">Transmembrane helix</keyword>
<keyword evidence="2" id="KW-0472">Membrane</keyword>
<dbReference type="Pfam" id="PF05028">
    <property type="entry name" value="PARG_cat_C"/>
    <property type="match status" value="1"/>
</dbReference>
<dbReference type="GO" id="GO:0005975">
    <property type="term" value="P:carbohydrate metabolic process"/>
    <property type="evidence" value="ECO:0007669"/>
    <property type="project" value="InterPro"/>
</dbReference>
<evidence type="ECO:0000256" key="2">
    <source>
        <dbReference type="SAM" id="Phobius"/>
    </source>
</evidence>
<evidence type="ECO:0000256" key="3">
    <source>
        <dbReference type="SAM" id="SignalP"/>
    </source>
</evidence>
<dbReference type="PANTHER" id="PTHR12837">
    <property type="entry name" value="POLY ADP-RIBOSE GLYCOHYDROLASE"/>
    <property type="match status" value="1"/>
</dbReference>
<feature type="region of interest" description="Disordered" evidence="1">
    <location>
        <begin position="354"/>
        <end position="393"/>
    </location>
</feature>
<evidence type="ECO:0000313" key="6">
    <source>
        <dbReference type="Proteomes" id="UP001497623"/>
    </source>
</evidence>
<dbReference type="GO" id="GO:0006282">
    <property type="term" value="P:regulation of DNA repair"/>
    <property type="evidence" value="ECO:0007669"/>
    <property type="project" value="InterPro"/>
</dbReference>
<feature type="compositionally biased region" description="Basic and acidic residues" evidence="1">
    <location>
        <begin position="375"/>
        <end position="393"/>
    </location>
</feature>
<protein>
    <recommendedName>
        <fullName evidence="4">PARG catalytic Macro domain-containing protein</fullName>
    </recommendedName>
</protein>
<dbReference type="Proteomes" id="UP001497623">
    <property type="component" value="Unassembled WGS sequence"/>
</dbReference>
<accession>A0AAV2SMX3</accession>
<dbReference type="PANTHER" id="PTHR12837:SF14">
    <property type="entry name" value="POLY(ADP-RIBOSE) GLYCOHYDROLASE"/>
    <property type="match status" value="1"/>
</dbReference>
<feature type="chain" id="PRO_5043472372" description="PARG catalytic Macro domain-containing protein" evidence="3">
    <location>
        <begin position="16"/>
        <end position="941"/>
    </location>
</feature>
<evidence type="ECO:0000256" key="1">
    <source>
        <dbReference type="SAM" id="MobiDB-lite"/>
    </source>
</evidence>
<dbReference type="GO" id="GO:0005634">
    <property type="term" value="C:nucleus"/>
    <property type="evidence" value="ECO:0007669"/>
    <property type="project" value="TreeGrafter"/>
</dbReference>
<feature type="compositionally biased region" description="Polar residues" evidence="1">
    <location>
        <begin position="580"/>
        <end position="605"/>
    </location>
</feature>
<keyword evidence="6" id="KW-1185">Reference proteome</keyword>
<organism evidence="5 6">
    <name type="scientific">Meganyctiphanes norvegica</name>
    <name type="common">Northern krill</name>
    <name type="synonym">Thysanopoda norvegica</name>
    <dbReference type="NCBI Taxonomy" id="48144"/>
    <lineage>
        <taxon>Eukaryota</taxon>
        <taxon>Metazoa</taxon>
        <taxon>Ecdysozoa</taxon>
        <taxon>Arthropoda</taxon>
        <taxon>Crustacea</taxon>
        <taxon>Multicrustacea</taxon>
        <taxon>Malacostraca</taxon>
        <taxon>Eumalacostraca</taxon>
        <taxon>Eucarida</taxon>
        <taxon>Euphausiacea</taxon>
        <taxon>Euphausiidae</taxon>
        <taxon>Meganyctiphanes</taxon>
    </lineage>
</organism>
<feature type="domain" description="PARG catalytic Macro" evidence="4">
    <location>
        <begin position="193"/>
        <end position="335"/>
    </location>
</feature>
<sequence>MYELLALSWALATTAHVSLPWRGYTHNHDDVLVQQLLSSLLTFIDDLGPTCIKPKTFSDFARLLFYGLKPHLFTFSNLLLSVQNIRPWNSSFIIMLSLRVWSSVLMFSFPLFIYLISFIYFLHLLIWFAILNIKALSFPCQDGEVKMRSQSSPRIHFAIAFFYYFSSSHQNVFNHILFFSQVMGAKQFVTLGQWQDCEWPLCPVVTQHEGRIETAVKPCLLATFSSADVARPALSRHNSQQVCTMLSYPELLVSAVFAERLEDNEVMQVTGALHTATVQDLKTKPSFIPRYQDTSPGNVIHALMDADDYKQSDVLQYEQINVLRELNKSFLAFTQPIPIGLVSPAISDIISVSRQNSHGSNSPATQYRTQVSSNEHSEDQLSKEENHKHTTEKQLLEEKYNDINEMAQSLEIMSLENRKLNVLSEKINKNNNIVSVKKEVVSDYLDDKNVYNSDMSSCSCNNTYSSQQINEVELKEINNLNKTNSNKINNNGNDIFKINNESLNVSNKDEQKRKEHASKICDKNKTLEIILENIQVPQPPREDSNTNCILDVKNRKENINYNDKSVVSAVDEEKEDDNSGDNGNSTKPITSIGNTGNSIPESNKNAEIIADDGNKTSSEFDGVKDVHTNDSGSGFVTAPTTLKRSRKRNRKKGKANKQISASDTTSKGLPLLIVDQSQVIDQENKKTNNNSSETLPKEKMHIEEKIDGLSTNNEETTRLLNKVLRAIQKLEEERPELLEEAVQEEQNKQQQPEIITRGKPPLPETKNKMSGQFSKSSETRVEVVPSVEQFLKQSQHRQGISSDGRKLSIYQTCPEEVIQSSVEDPYYSACESLENQDALRAEQRRCDTIHYTSSPHTSSIHGMVDQTTQHAQGDVSISDWMSKSVRDMDRKLARYIIEDLRPLDTETIFQTRRICAEHSQNDSITYKPKSSECNTRDLSLR</sequence>
<feature type="region of interest" description="Disordered" evidence="1">
    <location>
        <begin position="744"/>
        <end position="780"/>
    </location>
</feature>
<feature type="compositionally biased region" description="Polar residues" evidence="1">
    <location>
        <begin position="354"/>
        <end position="374"/>
    </location>
</feature>
<feature type="compositionally biased region" description="Polar residues" evidence="1">
    <location>
        <begin position="629"/>
        <end position="642"/>
    </location>
</feature>
<keyword evidence="2" id="KW-0812">Transmembrane</keyword>
<dbReference type="GO" id="GO:0005737">
    <property type="term" value="C:cytoplasm"/>
    <property type="evidence" value="ECO:0007669"/>
    <property type="project" value="TreeGrafter"/>
</dbReference>
<feature type="transmembrane region" description="Helical" evidence="2">
    <location>
        <begin position="103"/>
        <end position="130"/>
    </location>
</feature>
<dbReference type="AlphaFoldDB" id="A0AAV2SMX3"/>
<gene>
    <name evidence="5" type="ORF">MNOR_LOCUS38246</name>
</gene>
<dbReference type="GO" id="GO:0009225">
    <property type="term" value="P:nucleotide-sugar metabolic process"/>
    <property type="evidence" value="ECO:0007669"/>
    <property type="project" value="TreeGrafter"/>
</dbReference>
<name>A0AAV2SMX3_MEGNR</name>
<dbReference type="GO" id="GO:1990966">
    <property type="term" value="P:ATP generation from poly-ADP-D-ribose"/>
    <property type="evidence" value="ECO:0007669"/>
    <property type="project" value="TreeGrafter"/>
</dbReference>
<dbReference type="GO" id="GO:0004649">
    <property type="term" value="F:poly(ADP-ribose) glycohydrolase activity"/>
    <property type="evidence" value="ECO:0007669"/>
    <property type="project" value="InterPro"/>
</dbReference>
<keyword evidence="3" id="KW-0732">Signal</keyword>
<evidence type="ECO:0000259" key="4">
    <source>
        <dbReference type="Pfam" id="PF05028"/>
    </source>
</evidence>
<reference evidence="5 6" key="1">
    <citation type="submission" date="2024-05" db="EMBL/GenBank/DDBJ databases">
        <authorList>
            <person name="Wallberg A."/>
        </authorList>
    </citation>
    <scope>NUCLEOTIDE SEQUENCE [LARGE SCALE GENOMIC DNA]</scope>
</reference>
<feature type="signal peptide" evidence="3">
    <location>
        <begin position="1"/>
        <end position="15"/>
    </location>
</feature>
<feature type="compositionally biased region" description="Acidic residues" evidence="1">
    <location>
        <begin position="570"/>
        <end position="579"/>
    </location>
</feature>
<evidence type="ECO:0000313" key="5">
    <source>
        <dbReference type="EMBL" id="CAL4209527.1"/>
    </source>
</evidence>
<proteinExistence type="predicted"/>
<dbReference type="EMBL" id="CAXKWB010084898">
    <property type="protein sequence ID" value="CAL4209527.1"/>
    <property type="molecule type" value="Genomic_DNA"/>
</dbReference>
<comment type="caution">
    <text evidence="5">The sequence shown here is derived from an EMBL/GenBank/DDBJ whole genome shotgun (WGS) entry which is preliminary data.</text>
</comment>
<dbReference type="InterPro" id="IPR007724">
    <property type="entry name" value="Poly_GlycHdrlase"/>
</dbReference>
<feature type="non-terminal residue" evidence="5">
    <location>
        <position position="941"/>
    </location>
</feature>